<evidence type="ECO:0000313" key="12">
    <source>
        <dbReference type="RefSeq" id="XP_065673086.1"/>
    </source>
</evidence>
<keyword evidence="3" id="KW-0813">Transport</keyword>
<comment type="subcellular location">
    <subcellularLocation>
        <location evidence="1">Cytoplasmic vesicle membrane</location>
        <topology evidence="1">Multi-pass membrane protein</topology>
    </subcellularLocation>
</comment>
<dbReference type="RefSeq" id="XP_065673088.1">
    <property type="nucleotide sequence ID" value="XM_065817016.1"/>
</dbReference>
<dbReference type="InterPro" id="IPR013057">
    <property type="entry name" value="AA_transpt_TM"/>
</dbReference>
<evidence type="ECO:0000256" key="8">
    <source>
        <dbReference type="ARBA" id="ARBA00023329"/>
    </source>
</evidence>
<feature type="transmembrane region" description="Helical" evidence="9">
    <location>
        <begin position="203"/>
        <end position="224"/>
    </location>
</feature>
<keyword evidence="5" id="KW-0532">Neurotransmitter transport</keyword>
<evidence type="ECO:0000259" key="10">
    <source>
        <dbReference type="Pfam" id="PF01490"/>
    </source>
</evidence>
<dbReference type="Pfam" id="PF01490">
    <property type="entry name" value="Aa_trans"/>
    <property type="match status" value="1"/>
</dbReference>
<evidence type="ECO:0000313" key="14">
    <source>
        <dbReference type="RefSeq" id="XP_065673088.1"/>
    </source>
</evidence>
<evidence type="ECO:0000256" key="7">
    <source>
        <dbReference type="ARBA" id="ARBA00023136"/>
    </source>
</evidence>
<keyword evidence="8" id="KW-0968">Cytoplasmic vesicle</keyword>
<evidence type="ECO:0000313" key="13">
    <source>
        <dbReference type="RefSeq" id="XP_065673087.1"/>
    </source>
</evidence>
<dbReference type="PANTHER" id="PTHR22950">
    <property type="entry name" value="AMINO ACID TRANSPORTER"/>
    <property type="match status" value="1"/>
</dbReference>
<feature type="transmembrane region" description="Helical" evidence="9">
    <location>
        <begin position="488"/>
        <end position="506"/>
    </location>
</feature>
<evidence type="ECO:0000256" key="3">
    <source>
        <dbReference type="ARBA" id="ARBA00022448"/>
    </source>
</evidence>
<gene>
    <name evidence="12 13 14" type="primary">LOC100208900</name>
</gene>
<proteinExistence type="inferred from homology"/>
<evidence type="ECO:0000256" key="4">
    <source>
        <dbReference type="ARBA" id="ARBA00022692"/>
    </source>
</evidence>
<protein>
    <submittedName>
        <fullName evidence="12 13">Vesicular inhibitory amino acid transporter isoform X2</fullName>
    </submittedName>
</protein>
<sequence>MDTQHVGTNHTDEVTERTPLIITRGTNFSYSGQRSDSLISSSSHLSTTTTYSKFSLVDDRNEPNDIKVSVLLPSLWHSHRESTRSLFETFQPQNSLPQVTQSFTKTENFSNKFSSDRGASALLAMWNILPLASSVFSLPYCVAIGGYIVLPLIFVISIMADATGILLVDCMYEQSENNKERRKVHSNYVDIARSAWGKLGAKFMNFVLVFYLYTGCVLNILLIGKSMYDVLQPHTSLSFTALTIIFSASVYPTLFVRKISVLSYLSMAGFTSLFVAVIAIMVAFLVEAGSWSIHMKEIPAINFKGLPLAISIITLTCVVHTVLPKIESSMKDCTKINQVLHQSFAVTAALKFFIASFGCFTYGLFTQSIVTLNVALDNEFAHITCALALLVYAVLNYPMGMFIVSEFVDSLTEKTVIEKKYFYFWMAASRFILVSGTVAIAVFVPHFAIILALRGSLIGTSLVYIFPCYFHLKLKWKNLSVRQRSWDFLLLLTGVLFGVTGFYASVNRLIAIIKN</sequence>
<dbReference type="RefSeq" id="XP_065673086.1">
    <property type="nucleotide sequence ID" value="XM_065817014.1"/>
</dbReference>
<dbReference type="Proteomes" id="UP001652625">
    <property type="component" value="Chromosome 13"/>
</dbReference>
<keyword evidence="11" id="KW-1185">Reference proteome</keyword>
<feature type="transmembrane region" description="Helical" evidence="9">
    <location>
        <begin position="380"/>
        <end position="400"/>
    </location>
</feature>
<feature type="domain" description="Amino acid transporter transmembrane" evidence="10">
    <location>
        <begin position="124"/>
        <end position="505"/>
    </location>
</feature>
<keyword evidence="6 9" id="KW-1133">Transmembrane helix</keyword>
<dbReference type="RefSeq" id="XP_065673087.1">
    <property type="nucleotide sequence ID" value="XM_065817015.1"/>
</dbReference>
<feature type="transmembrane region" description="Helical" evidence="9">
    <location>
        <begin position="236"/>
        <end position="254"/>
    </location>
</feature>
<feature type="transmembrane region" description="Helical" evidence="9">
    <location>
        <begin position="344"/>
        <end position="365"/>
    </location>
</feature>
<evidence type="ECO:0000256" key="9">
    <source>
        <dbReference type="SAM" id="Phobius"/>
    </source>
</evidence>
<evidence type="ECO:0000256" key="5">
    <source>
        <dbReference type="ARBA" id="ARBA00022775"/>
    </source>
</evidence>
<evidence type="ECO:0000256" key="1">
    <source>
        <dbReference type="ARBA" id="ARBA00004439"/>
    </source>
</evidence>
<comment type="similarity">
    <text evidence="2">Belongs to the amino acid/polyamine transporter 2 family.</text>
</comment>
<feature type="transmembrane region" description="Helical" evidence="9">
    <location>
        <begin position="306"/>
        <end position="323"/>
    </location>
</feature>
<feature type="transmembrane region" description="Helical" evidence="9">
    <location>
        <begin position="144"/>
        <end position="172"/>
    </location>
</feature>
<dbReference type="PANTHER" id="PTHR22950:SF689">
    <property type="entry name" value="VESICULAR INHIBITORY AMINO ACID TRANSPORTER"/>
    <property type="match status" value="1"/>
</dbReference>
<keyword evidence="7 9" id="KW-0472">Membrane</keyword>
<evidence type="ECO:0000313" key="11">
    <source>
        <dbReference type="Proteomes" id="UP001652625"/>
    </source>
</evidence>
<evidence type="ECO:0000256" key="2">
    <source>
        <dbReference type="ARBA" id="ARBA00008066"/>
    </source>
</evidence>
<reference evidence="12 13" key="1">
    <citation type="submission" date="2025-05" db="UniProtKB">
        <authorList>
            <consortium name="RefSeq"/>
        </authorList>
    </citation>
    <scope>IDENTIFICATION</scope>
</reference>
<evidence type="ECO:0000256" key="6">
    <source>
        <dbReference type="ARBA" id="ARBA00022989"/>
    </source>
</evidence>
<feature type="transmembrane region" description="Helical" evidence="9">
    <location>
        <begin position="119"/>
        <end position="138"/>
    </location>
</feature>
<keyword evidence="4 9" id="KW-0812">Transmembrane</keyword>
<feature type="transmembrane region" description="Helical" evidence="9">
    <location>
        <begin position="261"/>
        <end position="286"/>
    </location>
</feature>
<accession>A0ABM4DF94</accession>
<organism evidence="11 14">
    <name type="scientific">Hydra vulgaris</name>
    <name type="common">Hydra</name>
    <name type="synonym">Hydra attenuata</name>
    <dbReference type="NCBI Taxonomy" id="6087"/>
    <lineage>
        <taxon>Eukaryota</taxon>
        <taxon>Metazoa</taxon>
        <taxon>Cnidaria</taxon>
        <taxon>Hydrozoa</taxon>
        <taxon>Hydroidolina</taxon>
        <taxon>Anthoathecata</taxon>
        <taxon>Aplanulata</taxon>
        <taxon>Hydridae</taxon>
        <taxon>Hydra</taxon>
    </lineage>
</organism>
<dbReference type="GeneID" id="100208900"/>
<name>A0ABM4DF94_HYDVU</name>
<feature type="transmembrane region" description="Helical" evidence="9">
    <location>
        <begin position="447"/>
        <end position="467"/>
    </location>
</feature>
<feature type="transmembrane region" description="Helical" evidence="9">
    <location>
        <begin position="421"/>
        <end position="441"/>
    </location>
</feature>